<organism evidence="1 2">
    <name type="scientific">Paraburkholderia rhizosphaerae</name>
    <dbReference type="NCBI Taxonomy" id="480658"/>
    <lineage>
        <taxon>Bacteria</taxon>
        <taxon>Pseudomonadati</taxon>
        <taxon>Pseudomonadota</taxon>
        <taxon>Betaproteobacteria</taxon>
        <taxon>Burkholderiales</taxon>
        <taxon>Burkholderiaceae</taxon>
        <taxon>Paraburkholderia</taxon>
    </lineage>
</organism>
<evidence type="ECO:0000313" key="2">
    <source>
        <dbReference type="Proteomes" id="UP000295509"/>
    </source>
</evidence>
<proteinExistence type="predicted"/>
<protein>
    <submittedName>
        <fullName evidence="1">Uncharacterized protein</fullName>
    </submittedName>
</protein>
<keyword evidence="2" id="KW-1185">Reference proteome</keyword>
<evidence type="ECO:0000313" key="1">
    <source>
        <dbReference type="EMBL" id="TDY36996.1"/>
    </source>
</evidence>
<accession>A0A4R8L379</accession>
<name>A0A4R8L379_9BURK</name>
<reference evidence="1 2" key="1">
    <citation type="submission" date="2019-03" db="EMBL/GenBank/DDBJ databases">
        <title>Genomic Encyclopedia of Type Strains, Phase III (KMG-III): the genomes of soil and plant-associated and newly described type strains.</title>
        <authorList>
            <person name="Whitman W."/>
        </authorList>
    </citation>
    <scope>NUCLEOTIDE SEQUENCE [LARGE SCALE GENOMIC DNA]</scope>
    <source>
        <strain evidence="1 2">LMG 29544</strain>
    </source>
</reference>
<gene>
    <name evidence="1" type="ORF">BX592_14920</name>
</gene>
<sequence>MTVSAGVTIARTLVASVTALRVAKVRAPAADNPAMASDKHLPLKRGTSRYDEAIALENSVRIIRKARGKHNPEDFAEGTPEWHAVIESFLIDLLWASGNGLHDNDD</sequence>
<dbReference type="Proteomes" id="UP000295509">
    <property type="component" value="Unassembled WGS sequence"/>
</dbReference>
<dbReference type="RefSeq" id="WP_243849831.1">
    <property type="nucleotide sequence ID" value="NZ_JBHLUW010000041.1"/>
</dbReference>
<dbReference type="EMBL" id="SORE01000049">
    <property type="protein sequence ID" value="TDY36996.1"/>
    <property type="molecule type" value="Genomic_DNA"/>
</dbReference>
<dbReference type="AlphaFoldDB" id="A0A4R8L379"/>
<comment type="caution">
    <text evidence="1">The sequence shown here is derived from an EMBL/GenBank/DDBJ whole genome shotgun (WGS) entry which is preliminary data.</text>
</comment>